<reference evidence="2 3" key="1">
    <citation type="submission" date="2020-02" db="EMBL/GenBank/DDBJ databases">
        <title>Draft genome sequence of Haematococcus lacustris strain NIES-144.</title>
        <authorList>
            <person name="Morimoto D."/>
            <person name="Nakagawa S."/>
            <person name="Yoshida T."/>
            <person name="Sawayama S."/>
        </authorList>
    </citation>
    <scope>NUCLEOTIDE SEQUENCE [LARGE SCALE GENOMIC DNA]</scope>
    <source>
        <strain evidence="2 3">NIES-144</strain>
    </source>
</reference>
<accession>A0A699YQI8</accession>
<evidence type="ECO:0000313" key="3">
    <source>
        <dbReference type="Proteomes" id="UP000485058"/>
    </source>
</evidence>
<protein>
    <submittedName>
        <fullName evidence="2">Uncharacterized protein</fullName>
    </submittedName>
</protein>
<comment type="caution">
    <text evidence="2">The sequence shown here is derived from an EMBL/GenBank/DDBJ whole genome shotgun (WGS) entry which is preliminary data.</text>
</comment>
<dbReference type="EMBL" id="BLLF01000282">
    <property type="protein sequence ID" value="GFH10038.1"/>
    <property type="molecule type" value="Genomic_DNA"/>
</dbReference>
<feature type="region of interest" description="Disordered" evidence="1">
    <location>
        <begin position="34"/>
        <end position="56"/>
    </location>
</feature>
<evidence type="ECO:0000313" key="2">
    <source>
        <dbReference type="EMBL" id="GFH10038.1"/>
    </source>
</evidence>
<dbReference type="AlphaFoldDB" id="A0A699YQI8"/>
<gene>
    <name evidence="2" type="ORF">HaLaN_05281</name>
</gene>
<evidence type="ECO:0000256" key="1">
    <source>
        <dbReference type="SAM" id="MobiDB-lite"/>
    </source>
</evidence>
<dbReference type="Proteomes" id="UP000485058">
    <property type="component" value="Unassembled WGS sequence"/>
</dbReference>
<organism evidence="2 3">
    <name type="scientific">Haematococcus lacustris</name>
    <name type="common">Green alga</name>
    <name type="synonym">Haematococcus pluvialis</name>
    <dbReference type="NCBI Taxonomy" id="44745"/>
    <lineage>
        <taxon>Eukaryota</taxon>
        <taxon>Viridiplantae</taxon>
        <taxon>Chlorophyta</taxon>
        <taxon>core chlorophytes</taxon>
        <taxon>Chlorophyceae</taxon>
        <taxon>CS clade</taxon>
        <taxon>Chlamydomonadales</taxon>
        <taxon>Haematococcaceae</taxon>
        <taxon>Haematococcus</taxon>
    </lineage>
</organism>
<proteinExistence type="predicted"/>
<keyword evidence="3" id="KW-1185">Reference proteome</keyword>
<sequence>MQKRAAVVAEALDRELQTQQKAQVVYAQWLAAKQQTRRQQSTRSGWRASSRPGGSRWLSCAAHCKPAPCPPYSPWRSS</sequence>
<name>A0A699YQI8_HAELA</name>